<dbReference type="Pfam" id="PF14214">
    <property type="entry name" value="Helitron_like_N"/>
    <property type="match status" value="2"/>
</dbReference>
<feature type="domain" description="Helitron helicase-like" evidence="1">
    <location>
        <begin position="94"/>
        <end position="203"/>
    </location>
</feature>
<reference evidence="2" key="1">
    <citation type="submission" date="2017-05" db="UniProtKB">
        <authorList>
            <consortium name="EnsemblMetazoa"/>
        </authorList>
    </citation>
    <scope>IDENTIFICATION</scope>
</reference>
<dbReference type="AlphaFoldDB" id="A0A1X7VJZ8"/>
<evidence type="ECO:0000313" key="2">
    <source>
        <dbReference type="EnsemblMetazoa" id="Aqu2.1.40135_001"/>
    </source>
</evidence>
<organism evidence="2">
    <name type="scientific">Amphimedon queenslandica</name>
    <name type="common">Sponge</name>
    <dbReference type="NCBI Taxonomy" id="400682"/>
    <lineage>
        <taxon>Eukaryota</taxon>
        <taxon>Metazoa</taxon>
        <taxon>Porifera</taxon>
        <taxon>Demospongiae</taxon>
        <taxon>Heteroscleromorpha</taxon>
        <taxon>Haplosclerida</taxon>
        <taxon>Niphatidae</taxon>
        <taxon>Amphimedon</taxon>
    </lineage>
</organism>
<sequence length="311" mass="35913">MLEKANDQDLEGLSAYTIRNLDSKIATGSDISQYKLMNVKEVPIDNRQEHLDLLCFPTLFPTGQYGEHHPRQSYSAQTLSFSEYIKSRLLNKDSRFRRNHSYCLHYYGLKINKVLKTGIYNLLKTSRGNVGQTVAEILEKINVLDEEFEGNLSTMLAPIRGTNQYWFHVKGDVKAMIAEYGSPTLFLTLSCAEYDSADIAQYLRKDFFNIVILQRGVLGKVEQYYVKKEYQMRGAPHYHILLWIENAPVVGIDRPEEVCSFIQDRITCHIPDIRDDICINDVENSLKSCNEYIISNEMKKKFESTTTILYC</sequence>
<dbReference type="InterPro" id="IPR025476">
    <property type="entry name" value="Helitron_helicase-like"/>
</dbReference>
<name>A0A1X7VJZ8_AMPQE</name>
<protein>
    <recommendedName>
        <fullName evidence="1">Helitron helicase-like domain-containing protein</fullName>
    </recommendedName>
</protein>
<dbReference type="STRING" id="400682.A0A1X7VJZ8"/>
<feature type="domain" description="Helitron helicase-like" evidence="1">
    <location>
        <begin position="206"/>
        <end position="242"/>
    </location>
</feature>
<proteinExistence type="predicted"/>
<evidence type="ECO:0000259" key="1">
    <source>
        <dbReference type="Pfam" id="PF14214"/>
    </source>
</evidence>
<accession>A0A1X7VJZ8</accession>
<dbReference type="InParanoid" id="A0A1X7VJZ8"/>
<dbReference type="EnsemblMetazoa" id="Aqu2.1.40135_001">
    <property type="protein sequence ID" value="Aqu2.1.40135_001"/>
    <property type="gene ID" value="Aqu2.1.40135"/>
</dbReference>